<reference evidence="1" key="1">
    <citation type="submission" date="2021-01" db="EMBL/GenBank/DDBJ databases">
        <title>Whole genome shotgun sequence of Actinoplanes rishiriensis NBRC 108556.</title>
        <authorList>
            <person name="Komaki H."/>
            <person name="Tamura T."/>
        </authorList>
    </citation>
    <scope>NUCLEOTIDE SEQUENCE</scope>
    <source>
        <strain evidence="1">NBRC 108556</strain>
    </source>
</reference>
<name>A0A919JW56_9ACTN</name>
<evidence type="ECO:0000313" key="2">
    <source>
        <dbReference type="Proteomes" id="UP000636960"/>
    </source>
</evidence>
<gene>
    <name evidence="1" type="ORF">Ari01nite_34030</name>
</gene>
<proteinExistence type="predicted"/>
<protein>
    <submittedName>
        <fullName evidence="1">Uncharacterized protein</fullName>
    </submittedName>
</protein>
<dbReference type="Proteomes" id="UP000636960">
    <property type="component" value="Unassembled WGS sequence"/>
</dbReference>
<accession>A0A919JW56</accession>
<sequence length="82" mass="8932">MKLGLLTACLPNRSLEQIAAWASENAFEALEVATRVVDALYEGGFDGVLSVEHEDPLWGGTEDKIETGLRVAHRTLRPLLVA</sequence>
<comment type="caution">
    <text evidence="1">The sequence shown here is derived from an EMBL/GenBank/DDBJ whole genome shotgun (WGS) entry which is preliminary data.</text>
</comment>
<dbReference type="AlphaFoldDB" id="A0A919JW56"/>
<dbReference type="EMBL" id="BOMV01000039">
    <property type="protein sequence ID" value="GIE95938.1"/>
    <property type="molecule type" value="Genomic_DNA"/>
</dbReference>
<dbReference type="RefSeq" id="WP_203782229.1">
    <property type="nucleotide sequence ID" value="NZ_BOMV01000039.1"/>
</dbReference>
<keyword evidence="2" id="KW-1185">Reference proteome</keyword>
<evidence type="ECO:0000313" key="1">
    <source>
        <dbReference type="EMBL" id="GIE95938.1"/>
    </source>
</evidence>
<organism evidence="1 2">
    <name type="scientific">Paractinoplanes rishiriensis</name>
    <dbReference type="NCBI Taxonomy" id="1050105"/>
    <lineage>
        <taxon>Bacteria</taxon>
        <taxon>Bacillati</taxon>
        <taxon>Actinomycetota</taxon>
        <taxon>Actinomycetes</taxon>
        <taxon>Micromonosporales</taxon>
        <taxon>Micromonosporaceae</taxon>
        <taxon>Paractinoplanes</taxon>
    </lineage>
</organism>